<dbReference type="Pfam" id="PF01648">
    <property type="entry name" value="ACPS"/>
    <property type="match status" value="1"/>
</dbReference>
<evidence type="ECO:0000256" key="2">
    <source>
        <dbReference type="ARBA" id="ARBA00022679"/>
    </source>
</evidence>
<evidence type="ECO:0000259" key="4">
    <source>
        <dbReference type="Pfam" id="PF22624"/>
    </source>
</evidence>
<dbReference type="RefSeq" id="WP_377906551.1">
    <property type="nucleotide sequence ID" value="NZ_JBHRZS010000007.1"/>
</dbReference>
<evidence type="ECO:0000259" key="3">
    <source>
        <dbReference type="Pfam" id="PF01648"/>
    </source>
</evidence>
<evidence type="ECO:0000256" key="1">
    <source>
        <dbReference type="ARBA" id="ARBA00010990"/>
    </source>
</evidence>
<dbReference type="InterPro" id="IPR037143">
    <property type="entry name" value="4-PPantetheinyl_Trfase_dom_sf"/>
</dbReference>
<name>A0ABV8AU83_9BACT</name>
<feature type="domain" description="4'-phosphopantetheinyl transferase" evidence="3">
    <location>
        <begin position="103"/>
        <end position="185"/>
    </location>
</feature>
<dbReference type="PANTHER" id="PTHR12215">
    <property type="entry name" value="PHOSPHOPANTETHEINE TRANSFERASE"/>
    <property type="match status" value="1"/>
</dbReference>
<proteinExistence type="inferred from homology"/>
<dbReference type="SUPFAM" id="SSF56214">
    <property type="entry name" value="4'-phosphopantetheinyl transferase"/>
    <property type="match status" value="2"/>
</dbReference>
<evidence type="ECO:0000313" key="6">
    <source>
        <dbReference type="Proteomes" id="UP001595805"/>
    </source>
</evidence>
<reference evidence="6" key="1">
    <citation type="journal article" date="2019" name="Int. J. Syst. Evol. Microbiol.">
        <title>The Global Catalogue of Microorganisms (GCM) 10K type strain sequencing project: providing services to taxonomists for standard genome sequencing and annotation.</title>
        <authorList>
            <consortium name="The Broad Institute Genomics Platform"/>
            <consortium name="The Broad Institute Genome Sequencing Center for Infectious Disease"/>
            <person name="Wu L."/>
            <person name="Ma J."/>
        </authorList>
    </citation>
    <scope>NUCLEOTIDE SEQUENCE [LARGE SCALE GENOMIC DNA]</scope>
    <source>
        <strain evidence="6">CCUG 60523</strain>
    </source>
</reference>
<dbReference type="GO" id="GO:0016740">
    <property type="term" value="F:transferase activity"/>
    <property type="evidence" value="ECO:0007669"/>
    <property type="project" value="UniProtKB-KW"/>
</dbReference>
<keyword evidence="6" id="KW-1185">Reference proteome</keyword>
<dbReference type="InterPro" id="IPR055066">
    <property type="entry name" value="AASDHPPT_N"/>
</dbReference>
<dbReference type="InterPro" id="IPR050559">
    <property type="entry name" value="P-Pant_transferase_sf"/>
</dbReference>
<dbReference type="PANTHER" id="PTHR12215:SF10">
    <property type="entry name" value="L-AMINOADIPATE-SEMIALDEHYDE DEHYDROGENASE-PHOSPHOPANTETHEINYL TRANSFERASE"/>
    <property type="match status" value="1"/>
</dbReference>
<gene>
    <name evidence="5" type="ORF">ACFOSV_13535</name>
</gene>
<dbReference type="EMBL" id="JBHRZS010000007">
    <property type="protein sequence ID" value="MFC3881210.1"/>
    <property type="molecule type" value="Genomic_DNA"/>
</dbReference>
<protein>
    <submittedName>
        <fullName evidence="5">4'-phosphopantetheinyl transferase family protein</fullName>
    </submittedName>
</protein>
<organism evidence="5 6">
    <name type="scientific">Algoriphagus namhaensis</name>
    <dbReference type="NCBI Taxonomy" id="915353"/>
    <lineage>
        <taxon>Bacteria</taxon>
        <taxon>Pseudomonadati</taxon>
        <taxon>Bacteroidota</taxon>
        <taxon>Cytophagia</taxon>
        <taxon>Cytophagales</taxon>
        <taxon>Cyclobacteriaceae</taxon>
        <taxon>Algoriphagus</taxon>
    </lineage>
</organism>
<accession>A0ABV8AU83</accession>
<keyword evidence="2 5" id="KW-0808">Transferase</keyword>
<dbReference type="Gene3D" id="3.90.470.20">
    <property type="entry name" value="4'-phosphopantetheinyl transferase domain"/>
    <property type="match status" value="1"/>
</dbReference>
<feature type="domain" description="4'-phosphopantetheinyl transferase N-terminal" evidence="4">
    <location>
        <begin position="6"/>
        <end position="95"/>
    </location>
</feature>
<comment type="similarity">
    <text evidence="1">Belongs to the P-Pant transferase superfamily. Gsp/Sfp/HetI/AcpT family.</text>
</comment>
<dbReference type="Pfam" id="PF22624">
    <property type="entry name" value="AASDHPPT_N"/>
    <property type="match status" value="1"/>
</dbReference>
<evidence type="ECO:0000313" key="5">
    <source>
        <dbReference type="EMBL" id="MFC3881210.1"/>
    </source>
</evidence>
<comment type="caution">
    <text evidence="5">The sequence shown here is derived from an EMBL/GenBank/DDBJ whole genome shotgun (WGS) entry which is preliminary data.</text>
</comment>
<sequence length="225" mass="25799">MKVELWTANLSEIQDVDPSHLSKDELQRLEKFIYPKHRDLFIKRRSMLRKLSGEYLGIHPKSIRFGYSSLGKPFIAFSKEKLYFNSSHSKDHVAIGFSRDGQLGVDLEFLDPEIEAELISTHFFGSDEISAIQAAKGLDRANVFFRHWCIKEAYIKFIGKGLTYPLDQVLVRSVSKNPWLEILRQKNKPSKVIDTVCYLDSVSNFGLAVVGDSSELEIELKEWKG</sequence>
<dbReference type="InterPro" id="IPR008278">
    <property type="entry name" value="4-PPantetheinyl_Trfase_dom"/>
</dbReference>
<dbReference type="Proteomes" id="UP001595805">
    <property type="component" value="Unassembled WGS sequence"/>
</dbReference>